<evidence type="ECO:0000313" key="2">
    <source>
        <dbReference type="EMBL" id="PGG97298.1"/>
    </source>
</evidence>
<feature type="compositionally biased region" description="Polar residues" evidence="1">
    <location>
        <begin position="264"/>
        <end position="279"/>
    </location>
</feature>
<dbReference type="Proteomes" id="UP000224080">
    <property type="component" value="Unassembled WGS sequence"/>
</dbReference>
<dbReference type="InterPro" id="IPR012340">
    <property type="entry name" value="NA-bd_OB-fold"/>
</dbReference>
<feature type="region of interest" description="Disordered" evidence="1">
    <location>
        <begin position="1"/>
        <end position="42"/>
    </location>
</feature>
<dbReference type="Gene3D" id="2.40.50.140">
    <property type="entry name" value="Nucleic acid-binding proteins"/>
    <property type="match status" value="1"/>
</dbReference>
<sequence>MVRTVHQSFTPRTNDPENLTFPPPSQDYRPPTLTLTATNTTPDPELRPCIAELLRTGYHPPDLTLRVERVIEVLFTPDTRTGGTGTGTIAGNVATSSEFATPTRRSYRVFLSDGELVIQALLGKALHRLLLAGEVRAGAVVRLERYEIRRGERIGGGSGRGQVVFLAVGGFRCLRKIGVGERGARRGGEGNDVEVRVVARKRKRGGDIGDEDDGGGFGRGEKARRIGDMDGAADIRPNKKAGLLDEDGISELLAGNLDDVFDSGSQSFGDNATPGTIQDTIKDDLGSPTPTQEQENFIQPQSLAAPNTDPSDPQRSEAVKLQSPPHITAQISHAPNERAKPTPIPTPTATVTHPYFKLPGILRPISLPLNLLTLSQLLHPAKPLPKRNYLCDVLAVISWISPYIIKRPYMPPKRDLRIMDPTIASAHRSSHDAQEHPQQQQQQQMGVSVSVFVDAASFNPPVGTVGLFRSLKTHEWEGVSLNAYEKDCKGREWFVCERGKLMGVLAEVGKGGDVEGLQKWWEGWCKGKKDGEESGGGGRGI</sequence>
<feature type="compositionally biased region" description="Polar residues" evidence="1">
    <location>
        <begin position="1"/>
        <end position="17"/>
    </location>
</feature>
<protein>
    <submittedName>
        <fullName evidence="2">Uncharacterized protein</fullName>
    </submittedName>
</protein>
<organism evidence="2 3">
    <name type="scientific">Blastomyces parvus</name>
    <dbReference type="NCBI Taxonomy" id="2060905"/>
    <lineage>
        <taxon>Eukaryota</taxon>
        <taxon>Fungi</taxon>
        <taxon>Dikarya</taxon>
        <taxon>Ascomycota</taxon>
        <taxon>Pezizomycotina</taxon>
        <taxon>Eurotiomycetes</taxon>
        <taxon>Eurotiomycetidae</taxon>
        <taxon>Onygenales</taxon>
        <taxon>Ajellomycetaceae</taxon>
        <taxon>Blastomyces</taxon>
    </lineage>
</organism>
<name>A0A2B7WL81_9EURO</name>
<feature type="region of interest" description="Disordered" evidence="1">
    <location>
        <begin position="264"/>
        <end position="322"/>
    </location>
</feature>
<evidence type="ECO:0000256" key="1">
    <source>
        <dbReference type="SAM" id="MobiDB-lite"/>
    </source>
</evidence>
<reference evidence="2 3" key="1">
    <citation type="submission" date="2017-10" db="EMBL/GenBank/DDBJ databases">
        <title>Comparative genomics in systemic dimorphic fungi from Ajellomycetaceae.</title>
        <authorList>
            <person name="Munoz J.F."/>
            <person name="Mcewen J.G."/>
            <person name="Clay O.K."/>
            <person name="Cuomo C.A."/>
        </authorList>
    </citation>
    <scope>NUCLEOTIDE SEQUENCE [LARGE SCALE GENOMIC DNA]</scope>
    <source>
        <strain evidence="2 3">UAMH130</strain>
    </source>
</reference>
<feature type="compositionally biased region" description="Low complexity" evidence="1">
    <location>
        <begin position="30"/>
        <end position="42"/>
    </location>
</feature>
<accession>A0A2B7WL81</accession>
<dbReference type="AlphaFoldDB" id="A0A2B7WL81"/>
<evidence type="ECO:0000313" key="3">
    <source>
        <dbReference type="Proteomes" id="UP000224080"/>
    </source>
</evidence>
<feature type="region of interest" description="Disordered" evidence="1">
    <location>
        <begin position="204"/>
        <end position="236"/>
    </location>
</feature>
<dbReference type="EMBL" id="PDNC01000147">
    <property type="protein sequence ID" value="PGG97298.1"/>
    <property type="molecule type" value="Genomic_DNA"/>
</dbReference>
<gene>
    <name evidence="2" type="ORF">GX51_07393</name>
</gene>
<feature type="compositionally biased region" description="Polar residues" evidence="1">
    <location>
        <begin position="288"/>
        <end position="311"/>
    </location>
</feature>
<proteinExistence type="predicted"/>
<keyword evidence="3" id="KW-1185">Reference proteome</keyword>
<feature type="compositionally biased region" description="Basic and acidic residues" evidence="1">
    <location>
        <begin position="219"/>
        <end position="228"/>
    </location>
</feature>
<comment type="caution">
    <text evidence="2">The sequence shown here is derived from an EMBL/GenBank/DDBJ whole genome shotgun (WGS) entry which is preliminary data.</text>
</comment>
<dbReference type="OrthoDB" id="1918685at2759"/>